<dbReference type="Proteomes" id="UP000230750">
    <property type="component" value="Unassembled WGS sequence"/>
</dbReference>
<feature type="compositionally biased region" description="Polar residues" evidence="1">
    <location>
        <begin position="59"/>
        <end position="71"/>
    </location>
</feature>
<feature type="region of interest" description="Disordered" evidence="1">
    <location>
        <begin position="837"/>
        <end position="893"/>
    </location>
</feature>
<evidence type="ECO:0000256" key="1">
    <source>
        <dbReference type="SAM" id="MobiDB-lite"/>
    </source>
</evidence>
<feature type="compositionally biased region" description="Basic and acidic residues" evidence="1">
    <location>
        <begin position="546"/>
        <end position="559"/>
    </location>
</feature>
<keyword evidence="3" id="KW-1185">Reference proteome</keyword>
<feature type="compositionally biased region" description="Basic and acidic residues" evidence="1">
    <location>
        <begin position="80"/>
        <end position="100"/>
    </location>
</feature>
<feature type="compositionally biased region" description="Polar residues" evidence="1">
    <location>
        <begin position="452"/>
        <end position="463"/>
    </location>
</feature>
<feature type="compositionally biased region" description="Basic and acidic residues" evidence="1">
    <location>
        <begin position="389"/>
        <end position="407"/>
    </location>
</feature>
<feature type="region of interest" description="Disordered" evidence="1">
    <location>
        <begin position="902"/>
        <end position="921"/>
    </location>
</feature>
<feature type="compositionally biased region" description="Polar residues" evidence="1">
    <location>
        <begin position="778"/>
        <end position="803"/>
    </location>
</feature>
<feature type="region of interest" description="Disordered" evidence="1">
    <location>
        <begin position="502"/>
        <end position="559"/>
    </location>
</feature>
<feature type="compositionally biased region" description="Basic and acidic residues" evidence="1">
    <location>
        <begin position="881"/>
        <end position="893"/>
    </location>
</feature>
<feature type="compositionally biased region" description="Acidic residues" evidence="1">
    <location>
        <begin position="532"/>
        <end position="545"/>
    </location>
</feature>
<proteinExistence type="predicted"/>
<feature type="compositionally biased region" description="Acidic residues" evidence="1">
    <location>
        <begin position="862"/>
        <end position="880"/>
    </location>
</feature>
<dbReference type="AlphaFoldDB" id="A0A2G8K393"/>
<feature type="region of interest" description="Disordered" evidence="1">
    <location>
        <begin position="326"/>
        <end position="472"/>
    </location>
</feature>
<organism evidence="2 3">
    <name type="scientific">Stichopus japonicus</name>
    <name type="common">Sea cucumber</name>
    <dbReference type="NCBI Taxonomy" id="307972"/>
    <lineage>
        <taxon>Eukaryota</taxon>
        <taxon>Metazoa</taxon>
        <taxon>Echinodermata</taxon>
        <taxon>Eleutherozoa</taxon>
        <taxon>Echinozoa</taxon>
        <taxon>Holothuroidea</taxon>
        <taxon>Aspidochirotacea</taxon>
        <taxon>Aspidochirotida</taxon>
        <taxon>Stichopodidae</taxon>
        <taxon>Apostichopus</taxon>
    </lineage>
</organism>
<accession>A0A2G8K393</accession>
<comment type="caution">
    <text evidence="2">The sequence shown here is derived from an EMBL/GenBank/DDBJ whole genome shotgun (WGS) entry which is preliminary data.</text>
</comment>
<feature type="compositionally biased region" description="Polar residues" evidence="1">
    <location>
        <begin position="357"/>
        <end position="367"/>
    </location>
</feature>
<dbReference type="EMBL" id="MRZV01000930">
    <property type="protein sequence ID" value="PIK42486.1"/>
    <property type="molecule type" value="Genomic_DNA"/>
</dbReference>
<sequence>MTSSRTVTPSSDEANVEEYDGRKNVVAVIDEGGDRKVEDQRQESEKEDARLGVDGGTGVFQNGKLSQNDISQVPLVDSEDDKKESEVLEDRNRKWSDHPSRGKAIWSMKNELEDWLVPMAIVQQSKETSRKRWPWQEVVKLFQDGGSDADEVVGSGVLEGNSVAELENVGKSEFASRCQRKELLSEETDVKATDSDVPSSAFEIEEMTSEMMQTVKDGKSSGETLELNEKRKKNNDDDVNECLKYLKDSDILEEFRNLKILAEQVKTGESVLEMQDLYPGFPRRDELDHGSSCYEKKSHDCIETSLRASSRNRNVVEKELGNVRSERLYLPKPHSGGEDEEKQNGSSHFDCGEDLNLNKNSTSSQRTGRPKESIQPTGGDVREGAAFSDKGKDIAKKGMKINREGRQKARNATNTNVQDVNDDAQYDRGKTYVYNEHGKHQVSSDARKSLSTERANLQGSHGNTNDDRKKPENIACNAQGCKTSDKIWEYFKLSAKTYSQVVSREKVAVSPDEGERDSKWENKEEIDVKLDEDSESLSSSDDENETSVKNEMDKLHPDDVDFSEISSLSSELTQEYDPRSSMTDQYGVTDRHMETDFYYADLDHYPDFDTSYFGAEWSEKSSEKSKVKQIPEFGPTFVDAPVSHEACAYSDEEEDLYSYYWNESDRTAAEGWENYYGRSIQLWDGGQAYYCGEDLKLNKKSTSSQRTGRPNERIQPTMGDVTEGAVFSDKGKVIAKKGMKINREGRQKARNATNTNVQDVNNDVKDDRGKPYAYNKNVKYQVSSDPGKSFTTKRANLQGNHGNTNDDKEKPENIGCKTSDKVWEYFKLFAKTYSQDVSREKVAVSPDEGERDSKRENKEEIDVNLDEDSESLSSSDDENETSVKNEMDKLHPDDVDFSEISSLSSELTQESDPRSSMTDQYGVTDRHTETDFYYANMDRYPDFDTSYFGAEWSEKSSVKSEVKQIPEFGRTFVDAPVSHEACAYSDEEEDLYSYYWNESDRTAAEGWENYYGRSLQLWDGGQAYYDDGLNSPYYYEGCYPDMNLR</sequence>
<gene>
    <name evidence="2" type="ORF">BSL78_20663</name>
</gene>
<feature type="region of interest" description="Disordered" evidence="1">
    <location>
        <begin position="1"/>
        <end position="101"/>
    </location>
</feature>
<feature type="compositionally biased region" description="Polar residues" evidence="1">
    <location>
        <begin position="410"/>
        <end position="419"/>
    </location>
</feature>
<feature type="compositionally biased region" description="Basic and acidic residues" evidence="1">
    <location>
        <begin position="851"/>
        <end position="861"/>
    </location>
</feature>
<feature type="region of interest" description="Disordered" evidence="1">
    <location>
        <begin position="743"/>
        <end position="815"/>
    </location>
</feature>
<name>A0A2G8K393_STIJA</name>
<evidence type="ECO:0000313" key="2">
    <source>
        <dbReference type="EMBL" id="PIK42486.1"/>
    </source>
</evidence>
<evidence type="ECO:0000313" key="3">
    <source>
        <dbReference type="Proteomes" id="UP000230750"/>
    </source>
</evidence>
<feature type="compositionally biased region" description="Polar residues" evidence="1">
    <location>
        <begin position="1"/>
        <end position="13"/>
    </location>
</feature>
<feature type="compositionally biased region" description="Basic and acidic residues" evidence="1">
    <location>
        <begin position="516"/>
        <end position="531"/>
    </location>
</feature>
<feature type="compositionally biased region" description="Basic and acidic residues" evidence="1">
    <location>
        <begin position="32"/>
        <end position="51"/>
    </location>
</feature>
<protein>
    <submittedName>
        <fullName evidence="2">Uncharacterized protein</fullName>
    </submittedName>
</protein>
<feature type="compositionally biased region" description="Basic and acidic residues" evidence="1">
    <location>
        <begin position="804"/>
        <end position="815"/>
    </location>
</feature>
<reference evidence="2 3" key="1">
    <citation type="journal article" date="2017" name="PLoS Biol.">
        <title>The sea cucumber genome provides insights into morphological evolution and visceral regeneration.</title>
        <authorList>
            <person name="Zhang X."/>
            <person name="Sun L."/>
            <person name="Yuan J."/>
            <person name="Sun Y."/>
            <person name="Gao Y."/>
            <person name="Zhang L."/>
            <person name="Li S."/>
            <person name="Dai H."/>
            <person name="Hamel J.F."/>
            <person name="Liu C."/>
            <person name="Yu Y."/>
            <person name="Liu S."/>
            <person name="Lin W."/>
            <person name="Guo K."/>
            <person name="Jin S."/>
            <person name="Xu P."/>
            <person name="Storey K.B."/>
            <person name="Huan P."/>
            <person name="Zhang T."/>
            <person name="Zhou Y."/>
            <person name="Zhang J."/>
            <person name="Lin C."/>
            <person name="Li X."/>
            <person name="Xing L."/>
            <person name="Huo D."/>
            <person name="Sun M."/>
            <person name="Wang L."/>
            <person name="Mercier A."/>
            <person name="Li F."/>
            <person name="Yang H."/>
            <person name="Xiang J."/>
        </authorList>
    </citation>
    <scope>NUCLEOTIDE SEQUENCE [LARGE SCALE GENOMIC DNA]</scope>
    <source>
        <strain evidence="2">Shaxun</strain>
        <tissue evidence="2">Muscle</tissue>
    </source>
</reference>